<dbReference type="RefSeq" id="WP_196285635.1">
    <property type="nucleotide sequence ID" value="NZ_JADQDP010000002.1"/>
</dbReference>
<reference evidence="2 3" key="1">
    <citation type="submission" date="2020-11" db="EMBL/GenBank/DDBJ databases">
        <authorList>
            <person name="Kim M.K."/>
        </authorList>
    </citation>
    <scope>NUCLEOTIDE SEQUENCE [LARGE SCALE GENOMIC DNA]</scope>
    <source>
        <strain evidence="2 3">BT439</strain>
    </source>
</reference>
<accession>A0A931BDB7</accession>
<feature type="signal peptide" evidence="1">
    <location>
        <begin position="1"/>
        <end position="19"/>
    </location>
</feature>
<dbReference type="EMBL" id="JADQDP010000002">
    <property type="protein sequence ID" value="MBF9141259.1"/>
    <property type="molecule type" value="Genomic_DNA"/>
</dbReference>
<comment type="caution">
    <text evidence="2">The sequence shown here is derived from an EMBL/GenBank/DDBJ whole genome shotgun (WGS) entry which is preliminary data.</text>
</comment>
<dbReference type="AlphaFoldDB" id="A0A931BDB7"/>
<dbReference type="Proteomes" id="UP000645610">
    <property type="component" value="Unassembled WGS sequence"/>
</dbReference>
<evidence type="ECO:0000256" key="1">
    <source>
        <dbReference type="SAM" id="SignalP"/>
    </source>
</evidence>
<proteinExistence type="predicted"/>
<name>A0A931BDB7_9BACT</name>
<gene>
    <name evidence="2" type="ORF">I2I01_06415</name>
</gene>
<organism evidence="2 3">
    <name type="scientific">Hymenobacter properus</name>
    <dbReference type="NCBI Taxonomy" id="2791026"/>
    <lineage>
        <taxon>Bacteria</taxon>
        <taxon>Pseudomonadati</taxon>
        <taxon>Bacteroidota</taxon>
        <taxon>Cytophagia</taxon>
        <taxon>Cytophagales</taxon>
        <taxon>Hymenobacteraceae</taxon>
        <taxon>Hymenobacter</taxon>
    </lineage>
</organism>
<evidence type="ECO:0000313" key="3">
    <source>
        <dbReference type="Proteomes" id="UP000645610"/>
    </source>
</evidence>
<evidence type="ECO:0000313" key="2">
    <source>
        <dbReference type="EMBL" id="MBF9141259.1"/>
    </source>
</evidence>
<feature type="chain" id="PRO_5037334390" evidence="1">
    <location>
        <begin position="20"/>
        <end position="806"/>
    </location>
</feature>
<sequence>MKKILLLLGLITQSLLSAAQWNNGPIDSLVLKRYLQKAITMEALCGYPPPSYRLPPSRPYLDTERAQDFADLNSINAMFIGRVAGFWADIWDTAQDNDHFDRTFQNVRKLLGPDSNKGRIAQAAVFEYAGNEPDASGSIDSNIKNIHLPDWVWYAWHPATSTYPNRNFIPTDIGFLAGQGPTGFAGFSVVDVTRDEAKMWLYYRACSYIASDIEALHMGQWNLIAFKDAQGTFDAQGTPLPPYYHTKQLFDKIRSFARFGATNLPSTVHFTQRNSRCGARRQYVILDCHSKRSIKYYKEDLFNFYSFPIRPVNNPTQAGTEGLYGQGLPIYGTELRMESCVDPSNSMGGIPYGDHANTRLWLVEFDNSDGPHPINPMQDCWGQDEISWFGQQPPRYRADWLRYAYTWLRCNEPDIAMQMPGRRSMGSSRVYRFNEPNTPEKSRIHDLWAGYYDMFSPSYAIPSAANPAVPATTRSNIAVELDGSIFWTDPSGTIRYAKSTVTGSIPTWSHYAIPNVSNAAGDLVFHSNGVLFYRTTSNTIDYCQFVGGSGWQHFTTNTSGTAGNVSGNLVFEARGRVNNRVNEWTVFYRSIQGWLEYVKLDSGTSPATWSHDIVTQQDPVDDTDATIACLTSGTVAFVSNHSLKVYRWMNGWTNMPVADEGTVRGELAVDSYYDAADAFTGCKIYYCTTEHSAPPGSPFNSLANHICYRFYDASSSYMDAPSAPINILAYGDINIQDSGTLIFRTPNSIAKARWGCLNGSKAGGWIIEPYSSVNNCHWGLTRQRDGSLFYVGTNNEVRYLTWEAIR</sequence>
<keyword evidence="1" id="KW-0732">Signal</keyword>
<protein>
    <submittedName>
        <fullName evidence="2">Uncharacterized protein</fullName>
    </submittedName>
</protein>
<keyword evidence="3" id="KW-1185">Reference proteome</keyword>